<organism evidence="2 3">
    <name type="scientific">Acorus gramineus</name>
    <name type="common">Dwarf sweet flag</name>
    <dbReference type="NCBI Taxonomy" id="55184"/>
    <lineage>
        <taxon>Eukaryota</taxon>
        <taxon>Viridiplantae</taxon>
        <taxon>Streptophyta</taxon>
        <taxon>Embryophyta</taxon>
        <taxon>Tracheophyta</taxon>
        <taxon>Spermatophyta</taxon>
        <taxon>Magnoliopsida</taxon>
        <taxon>Liliopsida</taxon>
        <taxon>Acoraceae</taxon>
        <taxon>Acorus</taxon>
    </lineage>
</organism>
<reference evidence="2" key="2">
    <citation type="submission" date="2023-06" db="EMBL/GenBank/DDBJ databases">
        <authorList>
            <person name="Ma L."/>
            <person name="Liu K.-W."/>
            <person name="Li Z."/>
            <person name="Hsiao Y.-Y."/>
            <person name="Qi Y."/>
            <person name="Fu T."/>
            <person name="Tang G."/>
            <person name="Zhang D."/>
            <person name="Sun W.-H."/>
            <person name="Liu D.-K."/>
            <person name="Li Y."/>
            <person name="Chen G.-Z."/>
            <person name="Liu X.-D."/>
            <person name="Liao X.-Y."/>
            <person name="Jiang Y.-T."/>
            <person name="Yu X."/>
            <person name="Hao Y."/>
            <person name="Huang J."/>
            <person name="Zhao X.-W."/>
            <person name="Ke S."/>
            <person name="Chen Y.-Y."/>
            <person name="Wu W.-L."/>
            <person name="Hsu J.-L."/>
            <person name="Lin Y.-F."/>
            <person name="Huang M.-D."/>
            <person name="Li C.-Y."/>
            <person name="Huang L."/>
            <person name="Wang Z.-W."/>
            <person name="Zhao X."/>
            <person name="Zhong W.-Y."/>
            <person name="Peng D.-H."/>
            <person name="Ahmad S."/>
            <person name="Lan S."/>
            <person name="Zhang J.-S."/>
            <person name="Tsai W.-C."/>
            <person name="Van De Peer Y."/>
            <person name="Liu Z.-J."/>
        </authorList>
    </citation>
    <scope>NUCLEOTIDE SEQUENCE</scope>
    <source>
        <strain evidence="2">SCP</strain>
        <tissue evidence="2">Leaves</tissue>
    </source>
</reference>
<evidence type="ECO:0000313" key="2">
    <source>
        <dbReference type="EMBL" id="KAK1274050.1"/>
    </source>
</evidence>
<accession>A0AAV9BBL6</accession>
<feature type="compositionally biased region" description="Low complexity" evidence="1">
    <location>
        <begin position="79"/>
        <end position="89"/>
    </location>
</feature>
<dbReference type="Proteomes" id="UP001179952">
    <property type="component" value="Unassembled WGS sequence"/>
</dbReference>
<feature type="compositionally biased region" description="Gly residues" evidence="1">
    <location>
        <begin position="55"/>
        <end position="66"/>
    </location>
</feature>
<keyword evidence="3" id="KW-1185">Reference proteome</keyword>
<comment type="caution">
    <text evidence="2">The sequence shown here is derived from an EMBL/GenBank/DDBJ whole genome shotgun (WGS) entry which is preliminary data.</text>
</comment>
<dbReference type="AlphaFoldDB" id="A0AAV9BBL6"/>
<dbReference type="EMBL" id="JAUJYN010000004">
    <property type="protein sequence ID" value="KAK1274050.1"/>
    <property type="molecule type" value="Genomic_DNA"/>
</dbReference>
<feature type="region of interest" description="Disordered" evidence="1">
    <location>
        <begin position="21"/>
        <end position="89"/>
    </location>
</feature>
<name>A0AAV9BBL6_ACOGR</name>
<reference evidence="2" key="1">
    <citation type="journal article" date="2023" name="Nat. Commun.">
        <title>Diploid and tetraploid genomes of Acorus and the evolution of monocots.</title>
        <authorList>
            <person name="Ma L."/>
            <person name="Liu K.W."/>
            <person name="Li Z."/>
            <person name="Hsiao Y.Y."/>
            <person name="Qi Y."/>
            <person name="Fu T."/>
            <person name="Tang G.D."/>
            <person name="Zhang D."/>
            <person name="Sun W.H."/>
            <person name="Liu D.K."/>
            <person name="Li Y."/>
            <person name="Chen G.Z."/>
            <person name="Liu X.D."/>
            <person name="Liao X.Y."/>
            <person name="Jiang Y.T."/>
            <person name="Yu X."/>
            <person name="Hao Y."/>
            <person name="Huang J."/>
            <person name="Zhao X.W."/>
            <person name="Ke S."/>
            <person name="Chen Y.Y."/>
            <person name="Wu W.L."/>
            <person name="Hsu J.L."/>
            <person name="Lin Y.F."/>
            <person name="Huang M.D."/>
            <person name="Li C.Y."/>
            <person name="Huang L."/>
            <person name="Wang Z.W."/>
            <person name="Zhao X."/>
            <person name="Zhong W.Y."/>
            <person name="Peng D.H."/>
            <person name="Ahmad S."/>
            <person name="Lan S."/>
            <person name="Zhang J.S."/>
            <person name="Tsai W.C."/>
            <person name="Van de Peer Y."/>
            <person name="Liu Z.J."/>
        </authorList>
    </citation>
    <scope>NUCLEOTIDE SEQUENCE</scope>
    <source>
        <strain evidence="2">SCP</strain>
    </source>
</reference>
<feature type="compositionally biased region" description="Low complexity" evidence="1">
    <location>
        <begin position="24"/>
        <end position="40"/>
    </location>
</feature>
<evidence type="ECO:0000313" key="3">
    <source>
        <dbReference type="Proteomes" id="UP001179952"/>
    </source>
</evidence>
<protein>
    <submittedName>
        <fullName evidence="2">Uncharacterized protein</fullName>
    </submittedName>
</protein>
<proteinExistence type="predicted"/>
<gene>
    <name evidence="2" type="ORF">QJS04_geneDACA018338</name>
</gene>
<evidence type="ECO:0000256" key="1">
    <source>
        <dbReference type="SAM" id="MobiDB-lite"/>
    </source>
</evidence>
<sequence>MSGALGRVVLARICDAIGKRSCPSDRGTSTRSATRRSIQTLAIERRGRGRRRALAGGGSLCLGGGRPSRDGTRRGRTHGGSASTVGSYK</sequence>